<comment type="caution">
    <text evidence="1">The sequence shown here is derived from an EMBL/GenBank/DDBJ whole genome shotgun (WGS) entry which is preliminary data.</text>
</comment>
<evidence type="ECO:0000313" key="1">
    <source>
        <dbReference type="EMBL" id="MFC6355569.1"/>
    </source>
</evidence>
<dbReference type="GO" id="GO:0003677">
    <property type="term" value="F:DNA binding"/>
    <property type="evidence" value="ECO:0007669"/>
    <property type="project" value="UniProtKB-KW"/>
</dbReference>
<evidence type="ECO:0000313" key="2">
    <source>
        <dbReference type="Proteomes" id="UP001596306"/>
    </source>
</evidence>
<dbReference type="Pfam" id="PF06224">
    <property type="entry name" value="AlkZ-like"/>
    <property type="match status" value="1"/>
</dbReference>
<accession>A0ABW1VFT2</accession>
<name>A0ABW1VFT2_9MICO</name>
<sequence>MSDPMSATTAEREIARLRSEAQGLGGGGRTPTEVVERLLALQAQDLAAAKWAVATRAGGSTEQDIDGALARGEIIRSWPMRGTLHLVPARDLGWMLELTTSRLLAQASARHRQLELDGAAFEQAREIAIEALWGGRELSRAGFMQLLESHGMATKNQRGYHIIWVLAQTGTLCWGRVENGSQTLVLLDEWAPEQRRLERDESLGEFLRRYVRGHGPATLQDFVWWSKLTMADAKIGLAVARADLQEYLVDGTSYWISAETDASAPSTAGRRRFAASLRALPAFDEYFLGYQRREAVIDERWADRIVPGRNGVFQPIVVAGGRVVGTWRRAMNGGSVSVEAFPFAPLSAVQTAGFEREARRYARFLGKKLVEGATAKHPLSVAGE</sequence>
<dbReference type="RefSeq" id="WP_386728576.1">
    <property type="nucleotide sequence ID" value="NZ_JBHSTP010000001.1"/>
</dbReference>
<protein>
    <submittedName>
        <fullName evidence="1">Winged helix DNA-binding domain-containing protein</fullName>
    </submittedName>
</protein>
<gene>
    <name evidence="1" type="ORF">ACFQB0_05550</name>
</gene>
<keyword evidence="2" id="KW-1185">Reference proteome</keyword>
<dbReference type="Proteomes" id="UP001596306">
    <property type="component" value="Unassembled WGS sequence"/>
</dbReference>
<dbReference type="EMBL" id="JBHSTP010000001">
    <property type="protein sequence ID" value="MFC6355569.1"/>
    <property type="molecule type" value="Genomic_DNA"/>
</dbReference>
<reference evidence="2" key="1">
    <citation type="journal article" date="2019" name="Int. J. Syst. Evol. Microbiol.">
        <title>The Global Catalogue of Microorganisms (GCM) 10K type strain sequencing project: providing services to taxonomists for standard genome sequencing and annotation.</title>
        <authorList>
            <consortium name="The Broad Institute Genomics Platform"/>
            <consortium name="The Broad Institute Genome Sequencing Center for Infectious Disease"/>
            <person name="Wu L."/>
            <person name="Ma J."/>
        </authorList>
    </citation>
    <scope>NUCLEOTIDE SEQUENCE [LARGE SCALE GENOMIC DNA]</scope>
    <source>
        <strain evidence="2">CCUG 43304</strain>
    </source>
</reference>
<dbReference type="InterPro" id="IPR009351">
    <property type="entry name" value="AlkZ-like"/>
</dbReference>
<proteinExistence type="predicted"/>
<dbReference type="PANTHER" id="PTHR38479">
    <property type="entry name" value="LMO0824 PROTEIN"/>
    <property type="match status" value="1"/>
</dbReference>
<organism evidence="1 2">
    <name type="scientific">Luethyella okanaganae</name>
    <dbReference type="NCBI Taxonomy" id="69372"/>
    <lineage>
        <taxon>Bacteria</taxon>
        <taxon>Bacillati</taxon>
        <taxon>Actinomycetota</taxon>
        <taxon>Actinomycetes</taxon>
        <taxon>Micrococcales</taxon>
        <taxon>Microbacteriaceae</taxon>
        <taxon>Luethyella</taxon>
    </lineage>
</organism>
<dbReference type="PANTHER" id="PTHR38479:SF2">
    <property type="entry name" value="WINGED HELIX DNA-BINDING DOMAIN-CONTAINING PROTEIN"/>
    <property type="match status" value="1"/>
</dbReference>
<keyword evidence="1" id="KW-0238">DNA-binding</keyword>